<dbReference type="Gene3D" id="3.30.1330.70">
    <property type="entry name" value="Holliday junction resolvase RusA"/>
    <property type="match status" value="1"/>
</dbReference>
<dbReference type="EMBL" id="JAFDST010000001">
    <property type="protein sequence ID" value="MBP1080831.1"/>
    <property type="molecule type" value="Genomic_DNA"/>
</dbReference>
<dbReference type="RefSeq" id="WP_225970348.1">
    <property type="nucleotide sequence ID" value="NZ_JAFDST010000001.1"/>
</dbReference>
<dbReference type="Proteomes" id="UP000674416">
    <property type="component" value="Unassembled WGS sequence"/>
</dbReference>
<comment type="caution">
    <text evidence="1">The sequence shown here is derived from an EMBL/GenBank/DDBJ whole genome shotgun (WGS) entry which is preliminary data.</text>
</comment>
<dbReference type="InterPro" id="IPR008822">
    <property type="entry name" value="Endonuclease_RusA-like"/>
</dbReference>
<dbReference type="InterPro" id="IPR036614">
    <property type="entry name" value="RusA-like_sf"/>
</dbReference>
<sequence>MNKFTIPIVPMGAVRMTHKGKFKDKNAQRYLAYKSAIQWQLKQQLKGHKLFTGPVHVEIWFNMPIPASWSGKKKAEAVGTRHCKKPDIDNLTKGLFDSLNQLIWTDDNQVASMTVYKVYAESPGIEVLVKEVAA</sequence>
<evidence type="ECO:0000313" key="1">
    <source>
        <dbReference type="EMBL" id="MBP1080831.1"/>
    </source>
</evidence>
<gene>
    <name evidence="1" type="ORF">JOC74_001319</name>
</gene>
<dbReference type="Pfam" id="PF05866">
    <property type="entry name" value="RusA"/>
    <property type="match status" value="1"/>
</dbReference>
<accession>A0ABS4CUJ4</accession>
<evidence type="ECO:0000313" key="2">
    <source>
        <dbReference type="Proteomes" id="UP000674416"/>
    </source>
</evidence>
<proteinExistence type="predicted"/>
<name>A0ABS4CUJ4_9BACI</name>
<reference evidence="1 2" key="1">
    <citation type="submission" date="2021-01" db="EMBL/GenBank/DDBJ databases">
        <title>Genomic Encyclopedia of Type Strains, Phase IV (KMG-IV): sequencing the most valuable type-strain genomes for metagenomic binning, comparative biology and taxonomic classification.</title>
        <authorList>
            <person name="Goeker M."/>
        </authorList>
    </citation>
    <scope>NUCLEOTIDE SEQUENCE [LARGE SCALE GENOMIC DNA]</scope>
    <source>
        <strain evidence="1 2">DSM 103394</strain>
    </source>
</reference>
<organism evidence="1 2">
    <name type="scientific">Bacillus capparidis</name>
    <dbReference type="NCBI Taxonomy" id="1840411"/>
    <lineage>
        <taxon>Bacteria</taxon>
        <taxon>Bacillati</taxon>
        <taxon>Bacillota</taxon>
        <taxon>Bacilli</taxon>
        <taxon>Bacillales</taxon>
        <taxon>Bacillaceae</taxon>
        <taxon>Bacillus</taxon>
    </lineage>
</organism>
<dbReference type="SUPFAM" id="SSF103084">
    <property type="entry name" value="Holliday junction resolvase RusA"/>
    <property type="match status" value="1"/>
</dbReference>
<keyword evidence="2" id="KW-1185">Reference proteome</keyword>
<protein>
    <submittedName>
        <fullName evidence="1">Holliday junction resolvase RusA-like endonuclease</fullName>
    </submittedName>
</protein>